<accession>A0AAN9UVD0</accession>
<feature type="region of interest" description="Disordered" evidence="1">
    <location>
        <begin position="214"/>
        <end position="264"/>
    </location>
</feature>
<name>A0AAN9UVD0_9PEZI</name>
<comment type="caution">
    <text evidence="2">The sequence shown here is derived from an EMBL/GenBank/DDBJ whole genome shotgun (WGS) entry which is preliminary data.</text>
</comment>
<keyword evidence="3" id="KW-1185">Reference proteome</keyword>
<proteinExistence type="predicted"/>
<dbReference type="AlphaFoldDB" id="A0AAN9UVD0"/>
<organism evidence="2 3">
    <name type="scientific">Diatrype stigma</name>
    <dbReference type="NCBI Taxonomy" id="117547"/>
    <lineage>
        <taxon>Eukaryota</taxon>
        <taxon>Fungi</taxon>
        <taxon>Dikarya</taxon>
        <taxon>Ascomycota</taxon>
        <taxon>Pezizomycotina</taxon>
        <taxon>Sordariomycetes</taxon>
        <taxon>Xylariomycetidae</taxon>
        <taxon>Xylariales</taxon>
        <taxon>Diatrypaceae</taxon>
        <taxon>Diatrype</taxon>
    </lineage>
</organism>
<dbReference type="Proteomes" id="UP001320420">
    <property type="component" value="Unassembled WGS sequence"/>
</dbReference>
<feature type="region of interest" description="Disordered" evidence="1">
    <location>
        <begin position="1"/>
        <end position="30"/>
    </location>
</feature>
<evidence type="ECO:0000313" key="2">
    <source>
        <dbReference type="EMBL" id="KAK7756264.1"/>
    </source>
</evidence>
<evidence type="ECO:0000313" key="3">
    <source>
        <dbReference type="Proteomes" id="UP001320420"/>
    </source>
</evidence>
<sequence length="447" mass="51999">MQESPSGRKSLPEGKRSTTPIKEEQEVNDGKEINRENLIIKNDGRVITEPPMYAGIPLEKIHERHGYWDPEWESLDALIQPQVDKWKEKHEQLKSTPDIARQAVFCANRQVNRGQRITNFLKNENFHPYQFVGKEMMAKFYKTFINYDTMFRLASVHEELKKFDLDVTPLDWLRHRIYEIAEGQGDKFNLSKYIHDMYHDAKLRALREKHGFGNIGRPSGYKLERDPNKGSKPKVKRESTGTGSTRKKGRRSIGQVDPDGVMSIPEMNGFYPQQHPQEVLEPVTPRLQKRQRVEATLPVQLPPPPPPPEPEDDLDFTGYTSTDSFSSGRIMHLDWRVYQIKTPKLTTHPLVTQYWTWKPDQNMFEHQVLRDIKPKVTWGFYQKPIDFNLKLADLIEIHYSSDSPKIVAVVKDKARGDILAQFKRERTKKRFLAFAKKKGVKLVRGTG</sequence>
<gene>
    <name evidence="2" type="ORF">SLS62_001860</name>
</gene>
<reference evidence="2 3" key="1">
    <citation type="submission" date="2024-02" db="EMBL/GenBank/DDBJ databases">
        <title>De novo assembly and annotation of 12 fungi associated with fruit tree decline syndrome in Ontario, Canada.</title>
        <authorList>
            <person name="Sulman M."/>
            <person name="Ellouze W."/>
            <person name="Ilyukhin E."/>
        </authorList>
    </citation>
    <scope>NUCLEOTIDE SEQUENCE [LARGE SCALE GENOMIC DNA]</scope>
    <source>
        <strain evidence="2 3">M11/M66-122</strain>
    </source>
</reference>
<feature type="compositionally biased region" description="Basic and acidic residues" evidence="1">
    <location>
        <begin position="10"/>
        <end position="30"/>
    </location>
</feature>
<evidence type="ECO:0000256" key="1">
    <source>
        <dbReference type="SAM" id="MobiDB-lite"/>
    </source>
</evidence>
<feature type="region of interest" description="Disordered" evidence="1">
    <location>
        <begin position="296"/>
        <end position="320"/>
    </location>
</feature>
<protein>
    <submittedName>
        <fullName evidence="2">Uncharacterized protein</fullName>
    </submittedName>
</protein>
<dbReference type="EMBL" id="JAKJXP020000008">
    <property type="protein sequence ID" value="KAK7756264.1"/>
    <property type="molecule type" value="Genomic_DNA"/>
</dbReference>